<keyword evidence="1" id="KW-0472">Membrane</keyword>
<evidence type="ECO:0000256" key="1">
    <source>
        <dbReference type="SAM" id="Phobius"/>
    </source>
</evidence>
<organism evidence="2">
    <name type="scientific">freshwater metagenome</name>
    <dbReference type="NCBI Taxonomy" id="449393"/>
    <lineage>
        <taxon>unclassified sequences</taxon>
        <taxon>metagenomes</taxon>
        <taxon>ecological metagenomes</taxon>
    </lineage>
</organism>
<accession>A0A6J6DCZ5</accession>
<reference evidence="2" key="1">
    <citation type="submission" date="2020-05" db="EMBL/GenBank/DDBJ databases">
        <authorList>
            <person name="Chiriac C."/>
            <person name="Salcher M."/>
            <person name="Ghai R."/>
            <person name="Kavagutti S V."/>
        </authorList>
    </citation>
    <scope>NUCLEOTIDE SEQUENCE</scope>
</reference>
<gene>
    <name evidence="2" type="ORF">UFOPK1572_00889</name>
</gene>
<dbReference type="AlphaFoldDB" id="A0A6J6DCZ5"/>
<keyword evidence="1" id="KW-1133">Transmembrane helix</keyword>
<proteinExistence type="predicted"/>
<protein>
    <submittedName>
        <fullName evidence="2">Unannotated protein</fullName>
    </submittedName>
</protein>
<keyword evidence="1" id="KW-0812">Transmembrane</keyword>
<sequence>MESIIQFFQSAHAQWRALITQRSSLLLTSRRAQTLSVFGISALCAVLVGLALLSATRAREQWAQSREVIVATIDLSPGDVLTTSNTQRISLPQAIVTSDALEELPDNASVRLALRAQTVLSTALISSRNDVAAIPAGWRIVALPNSLSTPPLVVGDAVEIVGGTTVIATSALVASIDPLTVAVPADVSAMVAAAARLGEISVVVSR</sequence>
<feature type="transmembrane region" description="Helical" evidence="1">
    <location>
        <begin position="35"/>
        <end position="56"/>
    </location>
</feature>
<name>A0A6J6DCZ5_9ZZZZ</name>
<dbReference type="EMBL" id="CAEZTC010000104">
    <property type="protein sequence ID" value="CAB4561880.1"/>
    <property type="molecule type" value="Genomic_DNA"/>
</dbReference>
<evidence type="ECO:0000313" key="2">
    <source>
        <dbReference type="EMBL" id="CAB4561880.1"/>
    </source>
</evidence>